<dbReference type="Proteomes" id="UP001205612">
    <property type="component" value="Unassembled WGS sequence"/>
</dbReference>
<reference evidence="2 3" key="1">
    <citation type="submission" date="2022-08" db="EMBL/GenBank/DDBJ databases">
        <authorList>
            <person name="Somphong A."/>
            <person name="Phongsopitanun W."/>
        </authorList>
    </citation>
    <scope>NUCLEOTIDE SEQUENCE [LARGE SCALE GENOMIC DNA]</scope>
    <source>
        <strain evidence="2 3">LP11</strain>
    </source>
</reference>
<protein>
    <submittedName>
        <fullName evidence="2">Uncharacterized protein</fullName>
    </submittedName>
</protein>
<evidence type="ECO:0000313" key="2">
    <source>
        <dbReference type="EMBL" id="MCS0603070.1"/>
    </source>
</evidence>
<proteinExistence type="predicted"/>
<evidence type="ECO:0000313" key="3">
    <source>
        <dbReference type="Proteomes" id="UP001205612"/>
    </source>
</evidence>
<dbReference type="RefSeq" id="WP_258779553.1">
    <property type="nucleotide sequence ID" value="NZ_JANUGP010000012.1"/>
</dbReference>
<sequence>MPAGADRFAPAGTETPVMHGGGDTYPGLPMDDDRPLAVLLVTDTGARFTGTYPLAPLIAKLRPVETDFRTAAAFAEGDENSGPGTSDLLDPALTPSPRSWAVPKHAREPLGGGTDRHQGLIALLR</sequence>
<dbReference type="EMBL" id="JANUGP010000012">
    <property type="protein sequence ID" value="MCS0603070.1"/>
    <property type="molecule type" value="Genomic_DNA"/>
</dbReference>
<accession>A0ABT2B3G8</accession>
<comment type="caution">
    <text evidence="2">The sequence shown here is derived from an EMBL/GenBank/DDBJ whole genome shotgun (WGS) entry which is preliminary data.</text>
</comment>
<gene>
    <name evidence="2" type="ORF">NX794_17900</name>
</gene>
<keyword evidence="3" id="KW-1185">Reference proteome</keyword>
<feature type="region of interest" description="Disordered" evidence="1">
    <location>
        <begin position="1"/>
        <end position="29"/>
    </location>
</feature>
<name>A0ABT2B3G8_9ACTN</name>
<organism evidence="2 3">
    <name type="scientific">Streptomyces pyxinicus</name>
    <dbReference type="NCBI Taxonomy" id="2970331"/>
    <lineage>
        <taxon>Bacteria</taxon>
        <taxon>Bacillati</taxon>
        <taxon>Actinomycetota</taxon>
        <taxon>Actinomycetes</taxon>
        <taxon>Kitasatosporales</taxon>
        <taxon>Streptomycetaceae</taxon>
        <taxon>Streptomyces</taxon>
    </lineage>
</organism>
<feature type="region of interest" description="Disordered" evidence="1">
    <location>
        <begin position="74"/>
        <end position="118"/>
    </location>
</feature>
<evidence type="ECO:0000256" key="1">
    <source>
        <dbReference type="SAM" id="MobiDB-lite"/>
    </source>
</evidence>